<dbReference type="EMBL" id="SWAD01000215">
    <property type="protein sequence ID" value="TMQ74434.1"/>
    <property type="molecule type" value="Genomic_DNA"/>
</dbReference>
<protein>
    <submittedName>
        <fullName evidence="2">Uncharacterized protein</fullName>
    </submittedName>
</protein>
<comment type="caution">
    <text evidence="2">The sequence shown here is derived from an EMBL/GenBank/DDBJ whole genome shotgun (WGS) entry which is preliminary data.</text>
</comment>
<accession>A0A5S4EGQ7</accession>
<organism evidence="2 3">
    <name type="scientific">Candidatus Accumulibacter phosphatis</name>
    <dbReference type="NCBI Taxonomy" id="327160"/>
    <lineage>
        <taxon>Bacteria</taxon>
        <taxon>Pseudomonadati</taxon>
        <taxon>Pseudomonadota</taxon>
        <taxon>Betaproteobacteria</taxon>
        <taxon>Candidatus Accumulibacter</taxon>
    </lineage>
</organism>
<reference evidence="2 3" key="1">
    <citation type="submission" date="2019-04" db="EMBL/GenBank/DDBJ databases">
        <title>A novel phosphate-accumulating bacterium identified in bioreactor for phosphate removal from wastewater.</title>
        <authorList>
            <person name="Kotlyarov R.Y."/>
            <person name="Beletsky A.V."/>
            <person name="Kallistova A.Y."/>
            <person name="Dorofeev A.G."/>
            <person name="Nikolaev Y.Y."/>
            <person name="Pimenov N.V."/>
            <person name="Ravin N.V."/>
            <person name="Mardanov A.V."/>
        </authorList>
    </citation>
    <scope>NUCLEOTIDE SEQUENCE [LARGE SCALE GENOMIC DNA]</scope>
    <source>
        <strain evidence="2 3">Bin19</strain>
    </source>
</reference>
<proteinExistence type="predicted"/>
<sequence>MAGTVPVFRRFIPHFSLRKSRIFVPTPHGNPSWHRGNHRRTALERIPPG</sequence>
<feature type="region of interest" description="Disordered" evidence="1">
    <location>
        <begin position="28"/>
        <end position="49"/>
    </location>
</feature>
<keyword evidence="3" id="KW-1185">Reference proteome</keyword>
<evidence type="ECO:0000313" key="2">
    <source>
        <dbReference type="EMBL" id="TMQ74434.1"/>
    </source>
</evidence>
<dbReference type="AlphaFoldDB" id="A0A5S4EGQ7"/>
<gene>
    <name evidence="2" type="ORF">ACCUM_1020</name>
</gene>
<evidence type="ECO:0000256" key="1">
    <source>
        <dbReference type="SAM" id="MobiDB-lite"/>
    </source>
</evidence>
<dbReference type="Proteomes" id="UP000306324">
    <property type="component" value="Unassembled WGS sequence"/>
</dbReference>
<evidence type="ECO:0000313" key="3">
    <source>
        <dbReference type="Proteomes" id="UP000306324"/>
    </source>
</evidence>
<name>A0A5S4EGQ7_9PROT</name>